<keyword evidence="1" id="KW-1133">Transmembrane helix</keyword>
<dbReference type="Pfam" id="PF00884">
    <property type="entry name" value="Sulfatase"/>
    <property type="match status" value="1"/>
</dbReference>
<feature type="transmembrane region" description="Helical" evidence="1">
    <location>
        <begin position="135"/>
        <end position="158"/>
    </location>
</feature>
<comment type="caution">
    <text evidence="3">The sequence shown here is derived from an EMBL/GenBank/DDBJ whole genome shotgun (WGS) entry which is preliminary data.</text>
</comment>
<proteinExistence type="predicted"/>
<feature type="transmembrane region" description="Helical" evidence="1">
    <location>
        <begin position="89"/>
        <end position="115"/>
    </location>
</feature>
<protein>
    <submittedName>
        <fullName evidence="3">WGS project CBMI000000000 data, contig CS3069_c003768</fullName>
    </submittedName>
</protein>
<organism evidence="3">
    <name type="scientific">Fusarium clavum</name>
    <dbReference type="NCBI Taxonomy" id="2594811"/>
    <lineage>
        <taxon>Eukaryota</taxon>
        <taxon>Fungi</taxon>
        <taxon>Dikarya</taxon>
        <taxon>Ascomycota</taxon>
        <taxon>Pezizomycotina</taxon>
        <taxon>Sordariomycetes</taxon>
        <taxon>Hypocreomycetidae</taxon>
        <taxon>Hypocreales</taxon>
        <taxon>Nectriaceae</taxon>
        <taxon>Fusarium</taxon>
        <taxon>Fusarium incarnatum-equiseti species complex</taxon>
    </lineage>
</organism>
<evidence type="ECO:0000259" key="2">
    <source>
        <dbReference type="Pfam" id="PF00884"/>
    </source>
</evidence>
<keyword evidence="1" id="KW-0472">Membrane</keyword>
<keyword evidence="1" id="KW-0812">Transmembrane</keyword>
<dbReference type="InterPro" id="IPR017850">
    <property type="entry name" value="Alkaline_phosphatase_core_sf"/>
</dbReference>
<feature type="transmembrane region" description="Helical" evidence="1">
    <location>
        <begin position="234"/>
        <end position="256"/>
    </location>
</feature>
<dbReference type="PANTHER" id="PTHR43751:SF3">
    <property type="entry name" value="SULFATASE N-TERMINAL DOMAIN-CONTAINING PROTEIN"/>
    <property type="match status" value="1"/>
</dbReference>
<dbReference type="AlphaFoldDB" id="A0A090MK31"/>
<feature type="transmembrane region" description="Helical" evidence="1">
    <location>
        <begin position="26"/>
        <end position="43"/>
    </location>
</feature>
<evidence type="ECO:0000313" key="3">
    <source>
        <dbReference type="EMBL" id="CEG05377.1"/>
    </source>
</evidence>
<dbReference type="PANTHER" id="PTHR43751">
    <property type="entry name" value="SULFATASE"/>
    <property type="match status" value="1"/>
</dbReference>
<gene>
    <name evidence="3" type="ORF">BN850_0110140</name>
</gene>
<evidence type="ECO:0000256" key="1">
    <source>
        <dbReference type="SAM" id="Phobius"/>
    </source>
</evidence>
<dbReference type="Gene3D" id="3.40.720.10">
    <property type="entry name" value="Alkaline Phosphatase, subunit A"/>
    <property type="match status" value="1"/>
</dbReference>
<dbReference type="InterPro" id="IPR000917">
    <property type="entry name" value="Sulfatase_N"/>
</dbReference>
<dbReference type="SUPFAM" id="SSF53649">
    <property type="entry name" value="Alkaline phosphatase-like"/>
    <property type="match status" value="1"/>
</dbReference>
<dbReference type="InterPro" id="IPR052701">
    <property type="entry name" value="GAG_Ulvan_Degrading_Sulfatases"/>
</dbReference>
<accession>A0A090MK31</accession>
<dbReference type="EMBL" id="CBMI010003766">
    <property type="protein sequence ID" value="CEG05377.1"/>
    <property type="molecule type" value="Genomic_DNA"/>
</dbReference>
<feature type="domain" description="Sulfatase N-terminal" evidence="2">
    <location>
        <begin position="433"/>
        <end position="710"/>
    </location>
</feature>
<reference evidence="3" key="1">
    <citation type="submission" date="2013-05" db="EMBL/GenBank/DDBJ databases">
        <title>Draft genome sequences of six wheat associated Fusarium spp. isolates.</title>
        <authorList>
            <person name="Moolhuijzen P.M."/>
            <person name="Manners J.M."/>
            <person name="Wilcox S."/>
            <person name="Bellgard M.I."/>
            <person name="Gardiner D.M."/>
        </authorList>
    </citation>
    <scope>NUCLEOTIDE SEQUENCE</scope>
    <source>
        <strain evidence="3">CS3069</strain>
    </source>
</reference>
<feature type="transmembrane region" description="Helical" evidence="1">
    <location>
        <begin position="58"/>
        <end position="77"/>
    </location>
</feature>
<name>A0A090MK31_9HYPO</name>
<sequence length="874" mass="99505">MNISTPAKAVGRCLSAFVFRFANRRFFFAFTALAVWSAKIIHIHDHHTAVHPTFLREWAYSFVAQDIAVLTLIRLLLDHWLAGPFILRVVVTLFNGLFMFYNAAFSIIFVSFYLAAGSEIHLRNVSLPTDPSSRALILSGSLSFVMVLCLNLVAAWLFQNICYGIYGYFADVVNWPFATTWHLFSRYVLRRSSYLQVPQIDIEDQVKRHSGEYDDTIDHDAQIRRAVPRFACKAVADMIIYTIFTCVVLLLIYASFERPIDRSLIFLSWTPALMPFVDLSASSPVLQNLPQMRFVGIQHSWDKKSALGMPPTLDWLPKEQKLAGFEDWYNGKDHYNADVDPMKISNLDQDLLAELKDKLQDIPVKHVLLFFLESTRNDVFPLKKESVIWNRLVESFGEKGLPPDAMRRLATLTPTANFITGDYDDGFGHLKADQVKRGGARFTKAHTTATYTLKSLEGTLCGISPLLADFNLDYRHHIYQPCLPHIFNAMNQAGVSEGDDSHAYNGSTWQSYFFQASTMQYDKQYEMMTDGIGFPKEHVINREYLRSDNATHGAVTLPNINAFAFEEDPLEDYIRDAFVSAKEKNERVFLSHITSTSHHAFKMPEKEEYVPVAKGHDMLSHYVNTEGYDDKWLRKVLNLLDEQGVANETLVVFVGDHGLSLPENGIVSPYYNPNVGVDHVPLVVSHPLLPAFDVHDAVHSSQILPTILDILLETGSLNNGSQQVAADLVRNYEGQSLIRPQVNQNETTGQGNWQFTVVNPGRAIVTARDARYPERHLVIPLVDNVEWRYTNLTHDPMDEFAIQGFEFGSFIDSIGHELDRRTEMSKEEIDAVENWVQEGASIARWWAEENSKRWRYGPYAEFKLKEKLPLTPPN</sequence>